<gene>
    <name evidence="2" type="ORF">DEO45_11285</name>
</gene>
<name>A0A368KCS9_9GAMM</name>
<dbReference type="InterPro" id="IPR036513">
    <property type="entry name" value="STAS_dom_sf"/>
</dbReference>
<protein>
    <submittedName>
        <fullName evidence="2">STAS domain-containing protein</fullName>
    </submittedName>
</protein>
<dbReference type="Gene3D" id="3.30.750.24">
    <property type="entry name" value="STAS domain"/>
    <property type="match status" value="1"/>
</dbReference>
<evidence type="ECO:0000259" key="1">
    <source>
        <dbReference type="PROSITE" id="PS50801"/>
    </source>
</evidence>
<dbReference type="Pfam" id="PF13466">
    <property type="entry name" value="STAS_2"/>
    <property type="match status" value="1"/>
</dbReference>
<proteinExistence type="predicted"/>
<evidence type="ECO:0000313" key="2">
    <source>
        <dbReference type="EMBL" id="RCS29722.1"/>
    </source>
</evidence>
<reference evidence="2 3" key="1">
    <citation type="submission" date="2018-05" db="EMBL/GenBank/DDBJ databases">
        <title>Draft genome sequence of Rhodanobacter denitrificans Yn1 isolated from gold copper mine.</title>
        <authorList>
            <person name="Yang N."/>
            <person name="Mazhar H.S."/>
            <person name="Rensing C."/>
        </authorList>
    </citation>
    <scope>NUCLEOTIDE SEQUENCE [LARGE SCALE GENOMIC DNA]</scope>
    <source>
        <strain evidence="2 3">Yn1</strain>
    </source>
</reference>
<dbReference type="CDD" id="cd07043">
    <property type="entry name" value="STAS_anti-anti-sigma_factors"/>
    <property type="match status" value="1"/>
</dbReference>
<dbReference type="RefSeq" id="WP_114343582.1">
    <property type="nucleotide sequence ID" value="NZ_QFWQ01000006.1"/>
</dbReference>
<dbReference type="Proteomes" id="UP000252387">
    <property type="component" value="Unassembled WGS sequence"/>
</dbReference>
<dbReference type="OrthoDB" id="5955564at2"/>
<sequence length="102" mass="10261">MTGQTGQGFRLDTTTPATLGVDGELSFDTAAAALQAIQSALAAGSASRLDLAGVLRNDSAGLACILAVMAGAARRGRPLQVVHVPAGMQALAQVCEVDRLIA</sequence>
<comment type="caution">
    <text evidence="2">The sequence shown here is derived from an EMBL/GenBank/DDBJ whole genome shotgun (WGS) entry which is preliminary data.</text>
</comment>
<dbReference type="InterPro" id="IPR058548">
    <property type="entry name" value="MlaB-like_STAS"/>
</dbReference>
<keyword evidence="3" id="KW-1185">Reference proteome</keyword>
<dbReference type="PROSITE" id="PS50801">
    <property type="entry name" value="STAS"/>
    <property type="match status" value="1"/>
</dbReference>
<evidence type="ECO:0000313" key="3">
    <source>
        <dbReference type="Proteomes" id="UP000252387"/>
    </source>
</evidence>
<dbReference type="InterPro" id="IPR002645">
    <property type="entry name" value="STAS_dom"/>
</dbReference>
<accession>A0A368KCS9</accession>
<feature type="domain" description="STAS" evidence="1">
    <location>
        <begin position="19"/>
        <end position="102"/>
    </location>
</feature>
<dbReference type="EMBL" id="QFWQ01000006">
    <property type="protein sequence ID" value="RCS29722.1"/>
    <property type="molecule type" value="Genomic_DNA"/>
</dbReference>
<dbReference type="SUPFAM" id="SSF52091">
    <property type="entry name" value="SpoIIaa-like"/>
    <property type="match status" value="1"/>
</dbReference>
<dbReference type="AlphaFoldDB" id="A0A368KCS9"/>
<organism evidence="2 3">
    <name type="scientific">Rhodanobacter denitrificans</name>
    <dbReference type="NCBI Taxonomy" id="666685"/>
    <lineage>
        <taxon>Bacteria</taxon>
        <taxon>Pseudomonadati</taxon>
        <taxon>Pseudomonadota</taxon>
        <taxon>Gammaproteobacteria</taxon>
        <taxon>Lysobacterales</taxon>
        <taxon>Rhodanobacteraceae</taxon>
        <taxon>Rhodanobacter</taxon>
    </lineage>
</organism>